<feature type="compositionally biased region" description="Basic and acidic residues" evidence="2">
    <location>
        <begin position="299"/>
        <end position="311"/>
    </location>
</feature>
<evidence type="ECO:0000256" key="1">
    <source>
        <dbReference type="PROSITE-ProRule" id="PRU00047"/>
    </source>
</evidence>
<feature type="region of interest" description="Disordered" evidence="2">
    <location>
        <begin position="293"/>
        <end position="440"/>
    </location>
</feature>
<keyword evidence="1" id="KW-0479">Metal-binding</keyword>
<evidence type="ECO:0000256" key="2">
    <source>
        <dbReference type="SAM" id="MobiDB-lite"/>
    </source>
</evidence>
<feature type="region of interest" description="Disordered" evidence="2">
    <location>
        <begin position="1"/>
        <end position="56"/>
    </location>
</feature>
<keyword evidence="5" id="KW-1185">Reference proteome</keyword>
<gene>
    <name evidence="4" type="ORF">BUALT_Bualt15G0100600</name>
</gene>
<comment type="caution">
    <text evidence="4">The sequence shown here is derived from an EMBL/GenBank/DDBJ whole genome shotgun (WGS) entry which is preliminary data.</text>
</comment>
<dbReference type="InterPro" id="IPR040256">
    <property type="entry name" value="At4g02000-like"/>
</dbReference>
<feature type="domain" description="CCHC-type" evidence="3">
    <location>
        <begin position="282"/>
        <end position="296"/>
    </location>
</feature>
<dbReference type="Proteomes" id="UP000826271">
    <property type="component" value="Unassembled WGS sequence"/>
</dbReference>
<keyword evidence="1" id="KW-0862">Zinc</keyword>
<dbReference type="PANTHER" id="PTHR31286">
    <property type="entry name" value="GLYCINE-RICH CELL WALL STRUCTURAL PROTEIN 1.8-LIKE"/>
    <property type="match status" value="1"/>
</dbReference>
<dbReference type="AlphaFoldDB" id="A0AAV6WJA9"/>
<protein>
    <recommendedName>
        <fullName evidence="3">CCHC-type domain-containing protein</fullName>
    </recommendedName>
</protein>
<dbReference type="PROSITE" id="PS50158">
    <property type="entry name" value="ZF_CCHC"/>
    <property type="match status" value="1"/>
</dbReference>
<feature type="compositionally biased region" description="Polar residues" evidence="2">
    <location>
        <begin position="482"/>
        <end position="500"/>
    </location>
</feature>
<name>A0AAV6WJA9_9LAMI</name>
<dbReference type="InterPro" id="IPR001878">
    <property type="entry name" value="Znf_CCHC"/>
</dbReference>
<dbReference type="Pfam" id="PF14111">
    <property type="entry name" value="DUF4283"/>
    <property type="match status" value="1"/>
</dbReference>
<dbReference type="PANTHER" id="PTHR31286:SF99">
    <property type="entry name" value="DUF4283 DOMAIN-CONTAINING PROTEIN"/>
    <property type="match status" value="1"/>
</dbReference>
<feature type="compositionally biased region" description="Basic and acidic residues" evidence="2">
    <location>
        <begin position="46"/>
        <end position="56"/>
    </location>
</feature>
<sequence>MSTNSSALSTEERDLVERSKKKVHTVDASSENIQEDEMEDNMQDTKGSEEGDEVRDNRPSYLHKLIGNRERKPHIKFEETNPPNLSKLKILEPIEQNPFDMIMLEDDYAKEVINEWNNAIILKLEGRSLNMNIFAVKVDNLWKLGGRFDIIDLGFGCYIMKLEDRSKMDNILTRGPWMVYNYYLGVRKWTPEFRASTDKTLTAITWARVPEVPVEYLKPDILYCIAKSIGILIKVDHNSFSALREKYARVCVQVDLDKPLKSLVGINGKKYNIEYENLPIICFECGRFGHRSPTCPTRSQEKSQRKGKEPAAVDGDVSGVAGDGDVNGGDKNQTPNSEPALYGDWMVVNIDKSKGRSGRGGNGRPNEKREGGGFPNNPFNSLVNEGDLNPKDTEHVVTKNGGNENLTLGPTNPRKRTYQKNTEKEGKIGQPKPAVKGKRDLWKQKSCSKNDPLANQNCQLVFKDGNRVCFEFGGPNKLAVDQQANPSRDPTSHTASSLNTYGRDESARIPNDSVIDAQMCDSGQHNTLISPNTDQQRVYSCGGGDTTECGAEHEFNGIRDVETTEPSFGADCAVSLLQSSFIPGRSTHDNVLVIQELIHSLRKSKGRVGGMVIKLDLEKAYDKPRVLWNGELLMPFVPSCGLRQGDPLSPYLFVLCVERLGYLVEHEVNEGK</sequence>
<dbReference type="GO" id="GO:0003676">
    <property type="term" value="F:nucleic acid binding"/>
    <property type="evidence" value="ECO:0007669"/>
    <property type="project" value="InterPro"/>
</dbReference>
<evidence type="ECO:0000313" key="5">
    <source>
        <dbReference type="Proteomes" id="UP000826271"/>
    </source>
</evidence>
<feature type="region of interest" description="Disordered" evidence="2">
    <location>
        <begin position="480"/>
        <end position="506"/>
    </location>
</feature>
<feature type="compositionally biased region" description="Polar residues" evidence="2">
    <location>
        <begin position="400"/>
        <end position="410"/>
    </location>
</feature>
<evidence type="ECO:0000259" key="3">
    <source>
        <dbReference type="PROSITE" id="PS50158"/>
    </source>
</evidence>
<dbReference type="GO" id="GO:0008270">
    <property type="term" value="F:zinc ion binding"/>
    <property type="evidence" value="ECO:0007669"/>
    <property type="project" value="UniProtKB-KW"/>
</dbReference>
<feature type="compositionally biased region" description="Basic and acidic residues" evidence="2">
    <location>
        <begin position="388"/>
        <end position="397"/>
    </location>
</feature>
<organism evidence="4 5">
    <name type="scientific">Buddleja alternifolia</name>
    <dbReference type="NCBI Taxonomy" id="168488"/>
    <lineage>
        <taxon>Eukaryota</taxon>
        <taxon>Viridiplantae</taxon>
        <taxon>Streptophyta</taxon>
        <taxon>Embryophyta</taxon>
        <taxon>Tracheophyta</taxon>
        <taxon>Spermatophyta</taxon>
        <taxon>Magnoliopsida</taxon>
        <taxon>eudicotyledons</taxon>
        <taxon>Gunneridae</taxon>
        <taxon>Pentapetalae</taxon>
        <taxon>asterids</taxon>
        <taxon>lamiids</taxon>
        <taxon>Lamiales</taxon>
        <taxon>Scrophulariaceae</taxon>
        <taxon>Buddlejeae</taxon>
        <taxon>Buddleja</taxon>
    </lineage>
</organism>
<keyword evidence="1" id="KW-0863">Zinc-finger</keyword>
<dbReference type="EMBL" id="WHWC01000015">
    <property type="protein sequence ID" value="KAG8368960.1"/>
    <property type="molecule type" value="Genomic_DNA"/>
</dbReference>
<accession>A0AAV6WJA9</accession>
<reference evidence="4" key="1">
    <citation type="submission" date="2019-10" db="EMBL/GenBank/DDBJ databases">
        <authorList>
            <person name="Zhang R."/>
            <person name="Pan Y."/>
            <person name="Wang J."/>
            <person name="Ma R."/>
            <person name="Yu S."/>
        </authorList>
    </citation>
    <scope>NUCLEOTIDE SEQUENCE</scope>
    <source>
        <strain evidence="4">LA-IB0</strain>
        <tissue evidence="4">Leaf</tissue>
    </source>
</reference>
<evidence type="ECO:0000313" key="4">
    <source>
        <dbReference type="EMBL" id="KAG8368960.1"/>
    </source>
</evidence>
<feature type="compositionally biased region" description="Acidic residues" evidence="2">
    <location>
        <begin position="33"/>
        <end position="42"/>
    </location>
</feature>
<proteinExistence type="predicted"/>
<dbReference type="InterPro" id="IPR025558">
    <property type="entry name" value="DUF4283"/>
</dbReference>